<feature type="compositionally biased region" description="Basic residues" evidence="1">
    <location>
        <begin position="265"/>
        <end position="275"/>
    </location>
</feature>
<name>C5FKP3_ARTOC</name>
<evidence type="ECO:0000256" key="1">
    <source>
        <dbReference type="SAM" id="MobiDB-lite"/>
    </source>
</evidence>
<accession>C5FKP3</accession>
<evidence type="ECO:0000313" key="3">
    <source>
        <dbReference type="Proteomes" id="UP000002035"/>
    </source>
</evidence>
<protein>
    <submittedName>
        <fullName evidence="2">Uncharacterized protein</fullName>
    </submittedName>
</protein>
<dbReference type="GeneID" id="9223663"/>
<feature type="region of interest" description="Disordered" evidence="1">
    <location>
        <begin position="221"/>
        <end position="275"/>
    </location>
</feature>
<sequence>MSDQPPAYRGLYPPDNSIVLSKAEGAVLPASDRCAECLHRQARYPVLELCAACRPKAVTSSALDVCPSCARPWPALRDSELCYGCFLRAPRASAITLSSLASTIEDFIERNSRFFRRYSRSTHKATQNTPAARQSVEGAGVELSPPSPSALAASTAPPATGTAVSPFDPSTQPSLQATLYSLSQAAAASANLAGLPNPPVDLGVTLHNLASAAQAASSLLSARAPPPAQNTAISAPVAAASGDTVHTTSEAEASNSGCATDRRYPSRSKKPSRRR</sequence>
<dbReference type="HOGENOM" id="CLU_1011850_0_0_1"/>
<dbReference type="RefSeq" id="XP_002847578.1">
    <property type="nucleotide sequence ID" value="XM_002847532.1"/>
</dbReference>
<feature type="compositionally biased region" description="Low complexity" evidence="1">
    <location>
        <begin position="149"/>
        <end position="166"/>
    </location>
</feature>
<feature type="region of interest" description="Disordered" evidence="1">
    <location>
        <begin position="119"/>
        <end position="170"/>
    </location>
</feature>
<dbReference type="Proteomes" id="UP000002035">
    <property type="component" value="Unassembled WGS sequence"/>
</dbReference>
<dbReference type="EMBL" id="DS995703">
    <property type="protein sequence ID" value="EEQ30265.1"/>
    <property type="molecule type" value="Genomic_DNA"/>
</dbReference>
<evidence type="ECO:0000313" key="2">
    <source>
        <dbReference type="EMBL" id="EEQ30265.1"/>
    </source>
</evidence>
<keyword evidence="3" id="KW-1185">Reference proteome</keyword>
<organism evidence="2 3">
    <name type="scientific">Arthroderma otae (strain ATCC MYA-4605 / CBS 113480)</name>
    <name type="common">Microsporum canis</name>
    <dbReference type="NCBI Taxonomy" id="554155"/>
    <lineage>
        <taxon>Eukaryota</taxon>
        <taxon>Fungi</taxon>
        <taxon>Dikarya</taxon>
        <taxon>Ascomycota</taxon>
        <taxon>Pezizomycotina</taxon>
        <taxon>Eurotiomycetes</taxon>
        <taxon>Eurotiomycetidae</taxon>
        <taxon>Onygenales</taxon>
        <taxon>Arthrodermataceae</taxon>
        <taxon>Microsporum</taxon>
    </lineage>
</organism>
<gene>
    <name evidence="2" type="ORF">MCYG_03084</name>
</gene>
<dbReference type="AlphaFoldDB" id="C5FKP3"/>
<dbReference type="VEuPathDB" id="FungiDB:MCYG_03084"/>
<reference evidence="3" key="1">
    <citation type="journal article" date="2012" name="MBio">
        <title>Comparative genome analysis of Trichophyton rubrum and related dermatophytes reveals candidate genes involved in infection.</title>
        <authorList>
            <person name="Martinez D.A."/>
            <person name="Oliver B.G."/>
            <person name="Graeser Y."/>
            <person name="Goldberg J.M."/>
            <person name="Li W."/>
            <person name="Martinez-Rossi N.M."/>
            <person name="Monod M."/>
            <person name="Shelest E."/>
            <person name="Barton R.C."/>
            <person name="Birch E."/>
            <person name="Brakhage A.A."/>
            <person name="Chen Z."/>
            <person name="Gurr S.J."/>
            <person name="Heiman D."/>
            <person name="Heitman J."/>
            <person name="Kosti I."/>
            <person name="Rossi A."/>
            <person name="Saif S."/>
            <person name="Samalova M."/>
            <person name="Saunders C.W."/>
            <person name="Shea T."/>
            <person name="Summerbell R.C."/>
            <person name="Xu J."/>
            <person name="Young S."/>
            <person name="Zeng Q."/>
            <person name="Birren B.W."/>
            <person name="Cuomo C.A."/>
            <person name="White T.C."/>
        </authorList>
    </citation>
    <scope>NUCLEOTIDE SEQUENCE [LARGE SCALE GENOMIC DNA]</scope>
    <source>
        <strain evidence="3">ATCC MYA-4605 / CBS 113480</strain>
    </source>
</reference>
<proteinExistence type="predicted"/>
<feature type="compositionally biased region" description="Polar residues" evidence="1">
    <location>
        <begin position="244"/>
        <end position="258"/>
    </location>
</feature>